<name>A0A087GKX6_ARAAL</name>
<dbReference type="PANTHER" id="PTHR24414">
    <property type="entry name" value="F-BOX/KELCH-REPEAT PROTEIN SKIP4"/>
    <property type="match status" value="1"/>
</dbReference>
<evidence type="ECO:0000313" key="5">
    <source>
        <dbReference type="Proteomes" id="UP000029120"/>
    </source>
</evidence>
<dbReference type="OMA" id="QCESRID"/>
<dbReference type="InterPro" id="IPR015915">
    <property type="entry name" value="Kelch-typ_b-propeller"/>
</dbReference>
<dbReference type="Gramene" id="KFK30528">
    <property type="protein sequence ID" value="KFK30528"/>
    <property type="gene ID" value="AALP_AA7G274200"/>
</dbReference>
<keyword evidence="5" id="KW-1185">Reference proteome</keyword>
<dbReference type="PANTHER" id="PTHR24414:SF184">
    <property type="entry name" value="GALACTOSE OXIDASE_KELCH REPEAT SUPERFAMILY PROTEIN"/>
    <property type="match status" value="1"/>
</dbReference>
<dbReference type="eggNOG" id="KOG1072">
    <property type="taxonomic scope" value="Eukaryota"/>
</dbReference>
<feature type="domain" description="F-box" evidence="2">
    <location>
        <begin position="25"/>
        <end position="64"/>
    </location>
</feature>
<accession>A0A087GKX6</accession>
<dbReference type="InterPro" id="IPR001810">
    <property type="entry name" value="F-box_dom"/>
</dbReference>
<dbReference type="EMBL" id="CM002875">
    <property type="protein sequence ID" value="KFK30528.1"/>
    <property type="molecule type" value="Genomic_DNA"/>
</dbReference>
<organism evidence="4 5">
    <name type="scientific">Arabis alpina</name>
    <name type="common">Alpine rock-cress</name>
    <dbReference type="NCBI Taxonomy" id="50452"/>
    <lineage>
        <taxon>Eukaryota</taxon>
        <taxon>Viridiplantae</taxon>
        <taxon>Streptophyta</taxon>
        <taxon>Embryophyta</taxon>
        <taxon>Tracheophyta</taxon>
        <taxon>Spermatophyta</taxon>
        <taxon>Magnoliopsida</taxon>
        <taxon>eudicotyledons</taxon>
        <taxon>Gunneridae</taxon>
        <taxon>Pentapetalae</taxon>
        <taxon>rosids</taxon>
        <taxon>malvids</taxon>
        <taxon>Brassicales</taxon>
        <taxon>Brassicaceae</taxon>
        <taxon>Arabideae</taxon>
        <taxon>Arabis</taxon>
    </lineage>
</organism>
<dbReference type="Pfam" id="PF00646">
    <property type="entry name" value="F-box"/>
    <property type="match status" value="1"/>
</dbReference>
<gene>
    <name evidence="4" type="ordered locus">AALP_Aa7g274200</name>
</gene>
<proteinExistence type="predicted"/>
<dbReference type="AlphaFoldDB" id="A0A087GKX6"/>
<sequence>MSSLEEKKKKRKTTTKKPQSTPNASLPNELLLNIFARISRLHYPSLSLASYGFRSRLTSRDLYRDRIKLGNTESCLYVCLKFPPDTNPCWFTLSLKPEKEKKKSGRYVLAKLPIRNSPPAHCSGLVALGSDIYNIGGSTDDSPSACVSFLDCWSNTWKLGPDMCVERNYAAANVVDGKIYVAGGCKGCDNSNWMEVFDPKTHTWELVSCPVNVKEKCGCDVGISAGMNGKVYGFGKCKTFGKYIGLAYDTKENTWIQTIWKMDMGSYKVIENVLYYYHLGEFKWLDIKKRRGGELKGLERLPKFASDACVKLADYGGKMAVLWDKFVPLPSSGYKDKMIWCAVIALERRSGKEMWGTIEWFDTVLTVPKSYEFVSALSVIV</sequence>
<protein>
    <submittedName>
        <fullName evidence="4">Uncharacterized protein</fullName>
    </submittedName>
</protein>
<dbReference type="SMART" id="SM00612">
    <property type="entry name" value="Kelch"/>
    <property type="match status" value="2"/>
</dbReference>
<dbReference type="InterPro" id="IPR057499">
    <property type="entry name" value="Kelch_FKB95"/>
</dbReference>
<reference evidence="5" key="1">
    <citation type="journal article" date="2015" name="Nat. Plants">
        <title>Genome expansion of Arabis alpina linked with retrotransposition and reduced symmetric DNA methylation.</title>
        <authorList>
            <person name="Willing E.M."/>
            <person name="Rawat V."/>
            <person name="Mandakova T."/>
            <person name="Maumus F."/>
            <person name="James G.V."/>
            <person name="Nordstroem K.J."/>
            <person name="Becker C."/>
            <person name="Warthmann N."/>
            <person name="Chica C."/>
            <person name="Szarzynska B."/>
            <person name="Zytnicki M."/>
            <person name="Albani M.C."/>
            <person name="Kiefer C."/>
            <person name="Bergonzi S."/>
            <person name="Castaings L."/>
            <person name="Mateos J.L."/>
            <person name="Berns M.C."/>
            <person name="Bujdoso N."/>
            <person name="Piofczyk T."/>
            <person name="de Lorenzo L."/>
            <person name="Barrero-Sicilia C."/>
            <person name="Mateos I."/>
            <person name="Piednoel M."/>
            <person name="Hagmann J."/>
            <person name="Chen-Min-Tao R."/>
            <person name="Iglesias-Fernandez R."/>
            <person name="Schuster S.C."/>
            <person name="Alonso-Blanco C."/>
            <person name="Roudier F."/>
            <person name="Carbonero P."/>
            <person name="Paz-Ares J."/>
            <person name="Davis S.J."/>
            <person name="Pecinka A."/>
            <person name="Quesneville H."/>
            <person name="Colot V."/>
            <person name="Lysak M.A."/>
            <person name="Weigel D."/>
            <person name="Coupland G."/>
            <person name="Schneeberger K."/>
        </authorList>
    </citation>
    <scope>NUCLEOTIDE SEQUENCE [LARGE SCALE GENOMIC DNA]</scope>
    <source>
        <strain evidence="5">cv. Pajares</strain>
    </source>
</reference>
<dbReference type="InterPro" id="IPR050354">
    <property type="entry name" value="F-box/kelch-repeat_ARATH"/>
</dbReference>
<dbReference type="Gene3D" id="2.120.10.80">
    <property type="entry name" value="Kelch-type beta propeller"/>
    <property type="match status" value="1"/>
</dbReference>
<evidence type="ECO:0000313" key="4">
    <source>
        <dbReference type="EMBL" id="KFK30528.1"/>
    </source>
</evidence>
<dbReference type="InterPro" id="IPR006652">
    <property type="entry name" value="Kelch_1"/>
</dbReference>
<dbReference type="OrthoDB" id="45365at2759"/>
<feature type="domain" description="FKB95-like N-terminal Kelch" evidence="3">
    <location>
        <begin position="90"/>
        <end position="365"/>
    </location>
</feature>
<dbReference type="Pfam" id="PF25210">
    <property type="entry name" value="Kelch_FKB95"/>
    <property type="match status" value="1"/>
</dbReference>
<evidence type="ECO:0000256" key="1">
    <source>
        <dbReference type="SAM" id="MobiDB-lite"/>
    </source>
</evidence>
<feature type="region of interest" description="Disordered" evidence="1">
    <location>
        <begin position="1"/>
        <end position="24"/>
    </location>
</feature>
<evidence type="ECO:0000259" key="2">
    <source>
        <dbReference type="Pfam" id="PF00646"/>
    </source>
</evidence>
<dbReference type="SUPFAM" id="SSF117281">
    <property type="entry name" value="Kelch motif"/>
    <property type="match status" value="1"/>
</dbReference>
<evidence type="ECO:0000259" key="3">
    <source>
        <dbReference type="Pfam" id="PF25210"/>
    </source>
</evidence>
<dbReference type="Proteomes" id="UP000029120">
    <property type="component" value="Chromosome 7"/>
</dbReference>